<protein>
    <recommendedName>
        <fullName evidence="2">Transposase MuDR plant domain-containing protein</fullName>
    </recommendedName>
</protein>
<comment type="caution">
    <text evidence="3">The sequence shown here is derived from an EMBL/GenBank/DDBJ whole genome shotgun (WGS) entry which is preliminary data.</text>
</comment>
<accession>A0ABR2PEG6</accession>
<feature type="region of interest" description="Disordered" evidence="1">
    <location>
        <begin position="55"/>
        <end position="95"/>
    </location>
</feature>
<reference evidence="3 4" key="1">
    <citation type="journal article" date="2024" name="G3 (Bethesda)">
        <title>Genome assembly of Hibiscus sabdariffa L. provides insights into metabolisms of medicinal natural products.</title>
        <authorList>
            <person name="Kim T."/>
        </authorList>
    </citation>
    <scope>NUCLEOTIDE SEQUENCE [LARGE SCALE GENOMIC DNA]</scope>
    <source>
        <strain evidence="3">TK-2024</strain>
        <tissue evidence="3">Old leaves</tissue>
    </source>
</reference>
<evidence type="ECO:0000259" key="2">
    <source>
        <dbReference type="Pfam" id="PF03108"/>
    </source>
</evidence>
<dbReference type="Proteomes" id="UP001396334">
    <property type="component" value="Unassembled WGS sequence"/>
</dbReference>
<proteinExistence type="predicted"/>
<evidence type="ECO:0000256" key="1">
    <source>
        <dbReference type="SAM" id="MobiDB-lite"/>
    </source>
</evidence>
<sequence>MIEDKKCESRVGQGGSGGLGGSGVGEASKVECKATVEGERSNAFEGEKAIVEGERSSAFEGAKTSFEGEETSAFKDDDSGSEREQNFQSHVKSGSETDYIESSDVGSYDNLKDGEVFCKIRKKIFYDPKDRIPCLQLGLIFDNTRQFKDALVEFDVAKRFDYKLDRNEKHKVSAKSKGNGCPQKIYASFENVDVFFKVNKLVAQHDCSITFTNSKVNYKFIGKHF</sequence>
<feature type="compositionally biased region" description="Polar residues" evidence="1">
    <location>
        <begin position="86"/>
        <end position="95"/>
    </location>
</feature>
<gene>
    <name evidence="3" type="ORF">V6N11_037766</name>
</gene>
<feature type="region of interest" description="Disordered" evidence="1">
    <location>
        <begin position="1"/>
        <end position="28"/>
    </location>
</feature>
<keyword evidence="4" id="KW-1185">Reference proteome</keyword>
<organism evidence="3 4">
    <name type="scientific">Hibiscus sabdariffa</name>
    <name type="common">roselle</name>
    <dbReference type="NCBI Taxonomy" id="183260"/>
    <lineage>
        <taxon>Eukaryota</taxon>
        <taxon>Viridiplantae</taxon>
        <taxon>Streptophyta</taxon>
        <taxon>Embryophyta</taxon>
        <taxon>Tracheophyta</taxon>
        <taxon>Spermatophyta</taxon>
        <taxon>Magnoliopsida</taxon>
        <taxon>eudicotyledons</taxon>
        <taxon>Gunneridae</taxon>
        <taxon>Pentapetalae</taxon>
        <taxon>rosids</taxon>
        <taxon>malvids</taxon>
        <taxon>Malvales</taxon>
        <taxon>Malvaceae</taxon>
        <taxon>Malvoideae</taxon>
        <taxon>Hibiscus</taxon>
    </lineage>
</organism>
<name>A0ABR2PEG6_9ROSI</name>
<dbReference type="InterPro" id="IPR004332">
    <property type="entry name" value="Transposase_MuDR"/>
</dbReference>
<feature type="domain" description="Transposase MuDR plant" evidence="2">
    <location>
        <begin position="136"/>
        <end position="197"/>
    </location>
</feature>
<evidence type="ECO:0000313" key="3">
    <source>
        <dbReference type="EMBL" id="KAK8986840.1"/>
    </source>
</evidence>
<feature type="compositionally biased region" description="Gly residues" evidence="1">
    <location>
        <begin position="12"/>
        <end position="24"/>
    </location>
</feature>
<dbReference type="Pfam" id="PF03108">
    <property type="entry name" value="DBD_Tnp_Mut"/>
    <property type="match status" value="1"/>
</dbReference>
<dbReference type="EMBL" id="JBBPBN010000062">
    <property type="protein sequence ID" value="KAK8986840.1"/>
    <property type="molecule type" value="Genomic_DNA"/>
</dbReference>
<evidence type="ECO:0000313" key="4">
    <source>
        <dbReference type="Proteomes" id="UP001396334"/>
    </source>
</evidence>
<feature type="compositionally biased region" description="Basic and acidic residues" evidence="1">
    <location>
        <begin position="72"/>
        <end position="85"/>
    </location>
</feature>